<evidence type="ECO:0000313" key="2">
    <source>
        <dbReference type="EMBL" id="CAL6011017.1"/>
    </source>
</evidence>
<feature type="region of interest" description="Disordered" evidence="1">
    <location>
        <begin position="85"/>
        <end position="104"/>
    </location>
</feature>
<name>A0ABP1I7N8_9EUKA</name>
<gene>
    <name evidence="2" type="ORF">HINF_LOCUS22395</name>
</gene>
<keyword evidence="3" id="KW-1185">Reference proteome</keyword>
<evidence type="ECO:0000313" key="3">
    <source>
        <dbReference type="Proteomes" id="UP001642409"/>
    </source>
</evidence>
<comment type="caution">
    <text evidence="2">The sequence shown here is derived from an EMBL/GenBank/DDBJ whole genome shotgun (WGS) entry which is preliminary data.</text>
</comment>
<evidence type="ECO:0000256" key="1">
    <source>
        <dbReference type="SAM" id="MobiDB-lite"/>
    </source>
</evidence>
<sequence>MITLRLKYFSVPIICTNLFTISPGLFPCIQSMSVHYSSLSYSEMLSKYMHLQNDFWQYSLSYRSLFSLIIKLMIPRSPFARSFQSARSSTSTNERCQQNSRNSHSNNLIKQFSASAQITT</sequence>
<proteinExistence type="predicted"/>
<dbReference type="Proteomes" id="UP001642409">
    <property type="component" value="Unassembled WGS sequence"/>
</dbReference>
<organism evidence="2 3">
    <name type="scientific">Hexamita inflata</name>
    <dbReference type="NCBI Taxonomy" id="28002"/>
    <lineage>
        <taxon>Eukaryota</taxon>
        <taxon>Metamonada</taxon>
        <taxon>Diplomonadida</taxon>
        <taxon>Hexamitidae</taxon>
        <taxon>Hexamitinae</taxon>
        <taxon>Hexamita</taxon>
    </lineage>
</organism>
<reference evidence="2 3" key="1">
    <citation type="submission" date="2024-07" db="EMBL/GenBank/DDBJ databases">
        <authorList>
            <person name="Akdeniz Z."/>
        </authorList>
    </citation>
    <scope>NUCLEOTIDE SEQUENCE [LARGE SCALE GENOMIC DNA]</scope>
</reference>
<accession>A0ABP1I7N8</accession>
<protein>
    <submittedName>
        <fullName evidence="2">Hypothetical_protein</fullName>
    </submittedName>
</protein>
<dbReference type="EMBL" id="CAXDID020000062">
    <property type="protein sequence ID" value="CAL6011017.1"/>
    <property type="molecule type" value="Genomic_DNA"/>
</dbReference>